<dbReference type="AlphaFoldDB" id="A0AA36HVJ5"/>
<comment type="caution">
    <text evidence="1">The sequence shown here is derived from an EMBL/GenBank/DDBJ whole genome shotgun (WGS) entry which is preliminary data.</text>
</comment>
<evidence type="ECO:0000313" key="1">
    <source>
        <dbReference type="EMBL" id="CAJ1375580.1"/>
    </source>
</evidence>
<dbReference type="Proteomes" id="UP001178507">
    <property type="component" value="Unassembled WGS sequence"/>
</dbReference>
<reference evidence="1" key="1">
    <citation type="submission" date="2023-08" db="EMBL/GenBank/DDBJ databases">
        <authorList>
            <person name="Chen Y."/>
            <person name="Shah S."/>
            <person name="Dougan E. K."/>
            <person name="Thang M."/>
            <person name="Chan C."/>
        </authorList>
    </citation>
    <scope>NUCLEOTIDE SEQUENCE</scope>
</reference>
<keyword evidence="2" id="KW-1185">Reference proteome</keyword>
<proteinExistence type="predicted"/>
<evidence type="ECO:0000313" key="2">
    <source>
        <dbReference type="Proteomes" id="UP001178507"/>
    </source>
</evidence>
<name>A0AA36HVJ5_9DINO</name>
<gene>
    <name evidence="1" type="ORF">EVOR1521_LOCUS4833</name>
</gene>
<dbReference type="EMBL" id="CAUJNA010000332">
    <property type="protein sequence ID" value="CAJ1375580.1"/>
    <property type="molecule type" value="Genomic_DNA"/>
</dbReference>
<protein>
    <submittedName>
        <fullName evidence="1">Uncharacterized protein</fullName>
    </submittedName>
</protein>
<accession>A0AA36HVJ5</accession>
<sequence>MPGRKTVSLAEAAKRGYSKDSRLARRVAHLRQVKFADATTPGKETVVYAALRALWEDKLASVQASHLFCLYLACYVVARICAGRKQGRMPTALVGGLLTTDLFERLIHAEVPRHGTTLRSCVKQMHLHSVFKTGIDVCDQQPSDPFNDMGCQWWRHWTHTPLSPEQQRHVLATMLFVLATRSRDTLAFLLSRPDFLLRNCACFGQLYDALYAANRFPGLQANRARSKHTSEQKTWSAERLLEGLLRQLWYEPAALSGMLAAQTVSQLADALAHVTGFGGELVFTHTLEYLLSWDAMAAFPLFGIRNYRKQQLTRHCRHGANSQAFQRLVCALRQRQQAASWGYSQICSEVRKWLPSEVTFGHVSVAVKSDFCVSDASQNACQAIAVLQFSRKHGEGFFRWVHLSCSHETHYKGKRTHPAALGRPRLRCYAFGPTVV</sequence>
<organism evidence="1 2">
    <name type="scientific">Effrenium voratum</name>
    <dbReference type="NCBI Taxonomy" id="2562239"/>
    <lineage>
        <taxon>Eukaryota</taxon>
        <taxon>Sar</taxon>
        <taxon>Alveolata</taxon>
        <taxon>Dinophyceae</taxon>
        <taxon>Suessiales</taxon>
        <taxon>Symbiodiniaceae</taxon>
        <taxon>Effrenium</taxon>
    </lineage>
</organism>